<dbReference type="SUPFAM" id="SSF52540">
    <property type="entry name" value="P-loop containing nucleoside triphosphate hydrolases"/>
    <property type="match status" value="1"/>
</dbReference>
<dbReference type="GO" id="GO:0008976">
    <property type="term" value="F:polyphosphate kinase activity"/>
    <property type="evidence" value="ECO:0007669"/>
    <property type="project" value="InterPro"/>
</dbReference>
<accession>A0A0D6MGW0</accession>
<reference evidence="5 6" key="1">
    <citation type="submission" date="2012-10" db="EMBL/GenBank/DDBJ databases">
        <title>Genome sequencing of Tanticharoenia sakaeratensis NBRC 103193.</title>
        <authorList>
            <person name="Azuma Y."/>
            <person name="Hadano H."/>
            <person name="Hirakawa H."/>
            <person name="Matsushita K."/>
        </authorList>
    </citation>
    <scope>NUCLEOTIDE SEQUENCE [LARGE SCALE GENOMIC DNA]</scope>
    <source>
        <strain evidence="5 6">NBRC 103193</strain>
    </source>
</reference>
<dbReference type="Gene3D" id="3.40.50.300">
    <property type="entry name" value="P-loop containing nucleotide triphosphate hydrolases"/>
    <property type="match status" value="1"/>
</dbReference>
<keyword evidence="3" id="KW-0418">Kinase</keyword>
<keyword evidence="6" id="KW-1185">Reference proteome</keyword>
<comment type="similarity">
    <text evidence="1">Belongs to the polyphosphate kinase 2 (PPK2) family. Class I subfamily.</text>
</comment>
<proteinExistence type="inferred from homology"/>
<organism evidence="5 6">
    <name type="scientific">Tanticharoenia sakaeratensis NBRC 103193</name>
    <dbReference type="NCBI Taxonomy" id="1231623"/>
    <lineage>
        <taxon>Bacteria</taxon>
        <taxon>Pseudomonadati</taxon>
        <taxon>Pseudomonadota</taxon>
        <taxon>Alphaproteobacteria</taxon>
        <taxon>Acetobacterales</taxon>
        <taxon>Acetobacteraceae</taxon>
        <taxon>Tanticharoenia</taxon>
    </lineage>
</organism>
<gene>
    <name evidence="5" type="ORF">Tasa_001_030</name>
</gene>
<feature type="domain" description="Polyphosphate kinase-2-related" evidence="4">
    <location>
        <begin position="42"/>
        <end position="275"/>
    </location>
</feature>
<dbReference type="OrthoDB" id="9775224at2"/>
<dbReference type="PIRSF" id="PIRSF028756">
    <property type="entry name" value="PPK2_prd"/>
    <property type="match status" value="1"/>
</dbReference>
<keyword evidence="2" id="KW-0808">Transferase</keyword>
<sequence length="299" mass="34277">MSDRTVARAAEARAAFLRPYKVETGEGFLLAGHETAVRDGMDKAQGLKRLRARSKRLAELQENLYAEGRRGVVVVLQGMDTAGKDGVISHVMADLSQQGVVVTAFKQPNTIELAHDFLWRIHQHVPERGRIGIFNRSHYEDVMVLRVHPERIRAGDVAGDPRSDAFWQDRYADIRHFESYLARQNITVLKFLLHISPEAQRERLVSRLEQPDKRWKYDPNDLKERGFWPDYQHVFEEAIAHTAQPCAPWFVVPSDHKWFSRLVVMEAMIDHLEKLDPHPPKPDPKVMSALDEALAALRA</sequence>
<evidence type="ECO:0000313" key="6">
    <source>
        <dbReference type="Proteomes" id="UP000032679"/>
    </source>
</evidence>
<dbReference type="STRING" id="1231623.Tasa_001_030"/>
<dbReference type="InterPro" id="IPR022300">
    <property type="entry name" value="PPK2-rel_1"/>
</dbReference>
<dbReference type="AlphaFoldDB" id="A0A0D6MGW0"/>
<dbReference type="Proteomes" id="UP000032679">
    <property type="component" value="Unassembled WGS sequence"/>
</dbReference>
<dbReference type="InterPro" id="IPR022488">
    <property type="entry name" value="PPK2-related"/>
</dbReference>
<dbReference type="EMBL" id="BALE01000001">
    <property type="protein sequence ID" value="GAN52715.1"/>
    <property type="molecule type" value="Genomic_DNA"/>
</dbReference>
<evidence type="ECO:0000256" key="1">
    <source>
        <dbReference type="ARBA" id="ARBA00009924"/>
    </source>
</evidence>
<comment type="caution">
    <text evidence="5">The sequence shown here is derived from an EMBL/GenBank/DDBJ whole genome shotgun (WGS) entry which is preliminary data.</text>
</comment>
<dbReference type="NCBIfam" id="TIGR03709">
    <property type="entry name" value="PPK2_rel_1"/>
    <property type="match status" value="1"/>
</dbReference>
<dbReference type="Pfam" id="PF03976">
    <property type="entry name" value="PPK2"/>
    <property type="match status" value="1"/>
</dbReference>
<dbReference type="GO" id="GO:0006797">
    <property type="term" value="P:polyphosphate metabolic process"/>
    <property type="evidence" value="ECO:0007669"/>
    <property type="project" value="InterPro"/>
</dbReference>
<dbReference type="InterPro" id="IPR027417">
    <property type="entry name" value="P-loop_NTPase"/>
</dbReference>
<dbReference type="RefSeq" id="WP_148505766.1">
    <property type="nucleotide sequence ID" value="NZ_BALE01000001.1"/>
</dbReference>
<dbReference type="PANTHER" id="PTHR34383:SF3">
    <property type="entry name" value="POLYPHOSPHATE:AMP PHOSPHOTRANSFERASE"/>
    <property type="match status" value="1"/>
</dbReference>
<name>A0A0D6MGW0_9PROT</name>
<evidence type="ECO:0000313" key="5">
    <source>
        <dbReference type="EMBL" id="GAN52715.1"/>
    </source>
</evidence>
<evidence type="ECO:0000259" key="4">
    <source>
        <dbReference type="Pfam" id="PF03976"/>
    </source>
</evidence>
<dbReference type="InterPro" id="IPR016898">
    <property type="entry name" value="Polyphosphate_phosphotransfera"/>
</dbReference>
<protein>
    <recommendedName>
        <fullName evidence="4">Polyphosphate kinase-2-related domain-containing protein</fullName>
    </recommendedName>
</protein>
<evidence type="ECO:0000256" key="2">
    <source>
        <dbReference type="ARBA" id="ARBA00022679"/>
    </source>
</evidence>
<evidence type="ECO:0000256" key="3">
    <source>
        <dbReference type="ARBA" id="ARBA00022777"/>
    </source>
</evidence>
<dbReference type="PANTHER" id="PTHR34383">
    <property type="entry name" value="POLYPHOSPHATE:AMP PHOSPHOTRANSFERASE-RELATED"/>
    <property type="match status" value="1"/>
</dbReference>